<feature type="transmembrane region" description="Helical" evidence="8">
    <location>
        <begin position="111"/>
        <end position="130"/>
    </location>
</feature>
<feature type="transmembrane region" description="Helical" evidence="8">
    <location>
        <begin position="161"/>
        <end position="189"/>
    </location>
</feature>
<reference evidence="10 11" key="1">
    <citation type="submission" date="2017-09" db="EMBL/GenBank/DDBJ databases">
        <title>Depth-based differentiation of microbial function through sediment-hosted aquifers and enrichment of novel symbionts in the deep terrestrial subsurface.</title>
        <authorList>
            <person name="Probst A.J."/>
            <person name="Ladd B."/>
            <person name="Jarett J.K."/>
            <person name="Geller-Mcgrath D.E."/>
            <person name="Sieber C.M."/>
            <person name="Emerson J.B."/>
            <person name="Anantharaman K."/>
            <person name="Thomas B.C."/>
            <person name="Malmstrom R."/>
            <person name="Stieglmeier M."/>
            <person name="Klingl A."/>
            <person name="Woyke T."/>
            <person name="Ryan C.M."/>
            <person name="Banfield J.F."/>
        </authorList>
    </citation>
    <scope>NUCLEOTIDE SEQUENCE [LARGE SCALE GENOMIC DNA]</scope>
    <source>
        <strain evidence="10">CG11_big_fil_rev_8_21_14_0_20_35_14</strain>
    </source>
</reference>
<dbReference type="GO" id="GO:0009103">
    <property type="term" value="P:lipopolysaccharide biosynthetic process"/>
    <property type="evidence" value="ECO:0007669"/>
    <property type="project" value="UniProtKB-ARBA"/>
</dbReference>
<feature type="transmembrane region" description="Helical" evidence="8">
    <location>
        <begin position="345"/>
        <end position="365"/>
    </location>
</feature>
<evidence type="ECO:0000313" key="11">
    <source>
        <dbReference type="Proteomes" id="UP000229570"/>
    </source>
</evidence>
<evidence type="ECO:0000256" key="4">
    <source>
        <dbReference type="ARBA" id="ARBA00022679"/>
    </source>
</evidence>
<proteinExistence type="predicted"/>
<keyword evidence="4" id="KW-0808">Transferase</keyword>
<feature type="transmembrane region" description="Helical" evidence="8">
    <location>
        <begin position="60"/>
        <end position="79"/>
    </location>
</feature>
<feature type="transmembrane region" description="Helical" evidence="8">
    <location>
        <begin position="311"/>
        <end position="333"/>
    </location>
</feature>
<name>A0A2H0KR13_9BACT</name>
<dbReference type="GO" id="GO:0005886">
    <property type="term" value="C:plasma membrane"/>
    <property type="evidence" value="ECO:0007669"/>
    <property type="project" value="UniProtKB-SubCell"/>
</dbReference>
<dbReference type="EMBL" id="PCVL01000003">
    <property type="protein sequence ID" value="PIQ72963.1"/>
    <property type="molecule type" value="Genomic_DNA"/>
</dbReference>
<dbReference type="InterPro" id="IPR038731">
    <property type="entry name" value="RgtA/B/C-like"/>
</dbReference>
<organism evidence="10 11">
    <name type="scientific">Candidatus Roizmanbacteria bacterium CG11_big_fil_rev_8_21_14_0_20_35_14</name>
    <dbReference type="NCBI Taxonomy" id="1974855"/>
    <lineage>
        <taxon>Bacteria</taxon>
        <taxon>Candidatus Roizmaniibacteriota</taxon>
    </lineage>
</organism>
<feature type="transmembrane region" description="Helical" evidence="8">
    <location>
        <begin position="201"/>
        <end position="222"/>
    </location>
</feature>
<keyword evidence="2" id="KW-1003">Cell membrane</keyword>
<keyword evidence="6 8" id="KW-1133">Transmembrane helix</keyword>
<keyword evidence="3" id="KW-0328">Glycosyltransferase</keyword>
<feature type="transmembrane region" description="Helical" evidence="8">
    <location>
        <begin position="289"/>
        <end position="305"/>
    </location>
</feature>
<evidence type="ECO:0000256" key="2">
    <source>
        <dbReference type="ARBA" id="ARBA00022475"/>
    </source>
</evidence>
<protein>
    <recommendedName>
        <fullName evidence="9">Glycosyltransferase RgtA/B/C/D-like domain-containing protein</fullName>
    </recommendedName>
</protein>
<evidence type="ECO:0000256" key="1">
    <source>
        <dbReference type="ARBA" id="ARBA00004651"/>
    </source>
</evidence>
<comment type="subcellular location">
    <subcellularLocation>
        <location evidence="1">Cell membrane</location>
        <topology evidence="1">Multi-pass membrane protein</topology>
    </subcellularLocation>
</comment>
<evidence type="ECO:0000256" key="6">
    <source>
        <dbReference type="ARBA" id="ARBA00022989"/>
    </source>
</evidence>
<evidence type="ECO:0000256" key="7">
    <source>
        <dbReference type="ARBA" id="ARBA00023136"/>
    </source>
</evidence>
<accession>A0A2H0KR13</accession>
<evidence type="ECO:0000259" key="9">
    <source>
        <dbReference type="Pfam" id="PF13231"/>
    </source>
</evidence>
<dbReference type="PANTHER" id="PTHR33908:SF11">
    <property type="entry name" value="MEMBRANE PROTEIN"/>
    <property type="match status" value="1"/>
</dbReference>
<comment type="caution">
    <text evidence="10">The sequence shown here is derived from an EMBL/GenBank/DDBJ whole genome shotgun (WGS) entry which is preliminary data.</text>
</comment>
<feature type="transmembrane region" description="Helical" evidence="8">
    <location>
        <begin position="137"/>
        <end position="155"/>
    </location>
</feature>
<dbReference type="Pfam" id="PF13231">
    <property type="entry name" value="PMT_2"/>
    <property type="match status" value="1"/>
</dbReference>
<gene>
    <name evidence="10" type="ORF">COV86_00410</name>
</gene>
<evidence type="ECO:0000256" key="5">
    <source>
        <dbReference type="ARBA" id="ARBA00022692"/>
    </source>
</evidence>
<feature type="transmembrane region" description="Helical" evidence="8">
    <location>
        <begin position="86"/>
        <end position="105"/>
    </location>
</feature>
<evidence type="ECO:0000256" key="8">
    <source>
        <dbReference type="SAM" id="Phobius"/>
    </source>
</evidence>
<keyword evidence="5 8" id="KW-0812">Transmembrane</keyword>
<keyword evidence="7 8" id="KW-0472">Membrane</keyword>
<sequence>MNLLKKHWPLLILIPLFSFLIFFRINWLTLVNWDEAWYGSIAKNIAATGNFMKMDWNGKIYYHHPPLGFILIALSIKILGNNEFAVRFPSAILGVGAIILIYFLGKRLFKSNLVGFASSLIIGTSVWYLIRTRSGDLDSIFIFFYLLTVFFSLKSKENFKWFIPTMIAFAALLLSKTLVGASAGILILFNNLNQVFKSKKNLTLSAIGVLAFLILLVPWYYVQLTSFESFYREHFIAVGMRNKTFLSYFHIETFLPLFYLHMGVRKWYYIWLAALGLIIITLRFIKKNFLLILIWNVIVLYPFLTTNETHIWHLIPVYLPLSLIIAGGVFWGKEFFIKITRLKKLDWLANVFYVLFFIFISSWQIRNFYKEVYPTSHFVPDDVDISKKAAKYNVQIYLDDNFYPVAIFYSGKHIYSLIDLPDPNKKAVPFFENQQGEFVLITRNYTLRELDNAGLKYKVLDSNSFLSIIKKND</sequence>
<dbReference type="Proteomes" id="UP000229570">
    <property type="component" value="Unassembled WGS sequence"/>
</dbReference>
<dbReference type="GO" id="GO:0016763">
    <property type="term" value="F:pentosyltransferase activity"/>
    <property type="evidence" value="ECO:0007669"/>
    <property type="project" value="TreeGrafter"/>
</dbReference>
<feature type="transmembrane region" description="Helical" evidence="8">
    <location>
        <begin position="267"/>
        <end position="284"/>
    </location>
</feature>
<evidence type="ECO:0000313" key="10">
    <source>
        <dbReference type="EMBL" id="PIQ72963.1"/>
    </source>
</evidence>
<feature type="domain" description="Glycosyltransferase RgtA/B/C/D-like" evidence="9">
    <location>
        <begin position="63"/>
        <end position="217"/>
    </location>
</feature>
<dbReference type="InterPro" id="IPR050297">
    <property type="entry name" value="LipidA_mod_glycosyltrf_83"/>
</dbReference>
<dbReference type="AlphaFoldDB" id="A0A2H0KR13"/>
<dbReference type="PANTHER" id="PTHR33908">
    <property type="entry name" value="MANNOSYLTRANSFERASE YKCB-RELATED"/>
    <property type="match status" value="1"/>
</dbReference>
<feature type="transmembrane region" description="Helical" evidence="8">
    <location>
        <begin position="7"/>
        <end position="27"/>
    </location>
</feature>
<evidence type="ECO:0000256" key="3">
    <source>
        <dbReference type="ARBA" id="ARBA00022676"/>
    </source>
</evidence>